<evidence type="ECO:0000313" key="4">
    <source>
        <dbReference type="Proteomes" id="UP000030765"/>
    </source>
</evidence>
<evidence type="ECO:0000313" key="2">
    <source>
        <dbReference type="EMBL" id="KFB40433.1"/>
    </source>
</evidence>
<keyword evidence="4" id="KW-1185">Reference proteome</keyword>
<dbReference type="EMBL" id="ATLV01015458">
    <property type="status" value="NOT_ANNOTATED_CDS"/>
    <property type="molecule type" value="Genomic_DNA"/>
</dbReference>
<dbReference type="AlphaFoldDB" id="A0A084VR39"/>
<feature type="region of interest" description="Disordered" evidence="1">
    <location>
        <begin position="57"/>
        <end position="77"/>
    </location>
</feature>
<name>A0A084VR39_ANOSI</name>
<dbReference type="EnsemblMetazoa" id="ASIC007919-RA">
    <property type="protein sequence ID" value="ASIC007919-PA"/>
    <property type="gene ID" value="ASIC007919"/>
</dbReference>
<accession>A0A084VR39</accession>
<reference evidence="2 4" key="1">
    <citation type="journal article" date="2014" name="BMC Genomics">
        <title>Genome sequence of Anopheles sinensis provides insight into genetics basis of mosquito competence for malaria parasites.</title>
        <authorList>
            <person name="Zhou D."/>
            <person name="Zhang D."/>
            <person name="Ding G."/>
            <person name="Shi L."/>
            <person name="Hou Q."/>
            <person name="Ye Y."/>
            <person name="Xu Y."/>
            <person name="Zhou H."/>
            <person name="Xiong C."/>
            <person name="Li S."/>
            <person name="Yu J."/>
            <person name="Hong S."/>
            <person name="Yu X."/>
            <person name="Zou P."/>
            <person name="Chen C."/>
            <person name="Chang X."/>
            <person name="Wang W."/>
            <person name="Lv Y."/>
            <person name="Sun Y."/>
            <person name="Ma L."/>
            <person name="Shen B."/>
            <person name="Zhu C."/>
        </authorList>
    </citation>
    <scope>NUCLEOTIDE SEQUENCE [LARGE SCALE GENOMIC DNA]</scope>
</reference>
<dbReference type="Proteomes" id="UP000030765">
    <property type="component" value="Unassembled WGS sequence"/>
</dbReference>
<reference evidence="3" key="2">
    <citation type="submission" date="2020-05" db="UniProtKB">
        <authorList>
            <consortium name="EnsemblMetazoa"/>
        </authorList>
    </citation>
    <scope>IDENTIFICATION</scope>
</reference>
<dbReference type="VEuPathDB" id="VectorBase:ASIC007919"/>
<evidence type="ECO:0000256" key="1">
    <source>
        <dbReference type="SAM" id="MobiDB-lite"/>
    </source>
</evidence>
<evidence type="ECO:0000313" key="3">
    <source>
        <dbReference type="EnsemblMetazoa" id="ASIC007919-PA"/>
    </source>
</evidence>
<protein>
    <submittedName>
        <fullName evidence="2 3">Uncharacterized protein</fullName>
    </submittedName>
</protein>
<proteinExistence type="predicted"/>
<gene>
    <name evidence="2" type="ORF">ZHAS_00007919</name>
</gene>
<dbReference type="EMBL" id="KE525014">
    <property type="protein sequence ID" value="KFB40433.1"/>
    <property type="molecule type" value="Genomic_DNA"/>
</dbReference>
<organism evidence="2">
    <name type="scientific">Anopheles sinensis</name>
    <name type="common">Mosquito</name>
    <dbReference type="NCBI Taxonomy" id="74873"/>
    <lineage>
        <taxon>Eukaryota</taxon>
        <taxon>Metazoa</taxon>
        <taxon>Ecdysozoa</taxon>
        <taxon>Arthropoda</taxon>
        <taxon>Hexapoda</taxon>
        <taxon>Insecta</taxon>
        <taxon>Pterygota</taxon>
        <taxon>Neoptera</taxon>
        <taxon>Endopterygota</taxon>
        <taxon>Diptera</taxon>
        <taxon>Nematocera</taxon>
        <taxon>Culicoidea</taxon>
        <taxon>Culicidae</taxon>
        <taxon>Anophelinae</taxon>
        <taxon>Anopheles</taxon>
    </lineage>
</organism>
<sequence>MARRFESRKLTTLTRHAGPGNLTCPELIQQRAQQVANRYFCHTERSLDGLLKNISFSVPSRSRAPNGSQEQDQSSGA</sequence>